<reference evidence="2" key="1">
    <citation type="submission" date="2020-06" db="EMBL/GenBank/DDBJ databases">
        <authorList>
            <person name="Li T."/>
            <person name="Hu X."/>
            <person name="Zhang T."/>
            <person name="Song X."/>
            <person name="Zhang H."/>
            <person name="Dai N."/>
            <person name="Sheng W."/>
            <person name="Hou X."/>
            <person name="Wei L."/>
        </authorList>
    </citation>
    <scope>NUCLEOTIDE SEQUENCE</scope>
    <source>
        <strain evidence="2">KEN1</strain>
        <tissue evidence="2">Leaf</tissue>
    </source>
</reference>
<gene>
    <name evidence="2" type="ORF">Slati_3695200</name>
</gene>
<proteinExistence type="predicted"/>
<evidence type="ECO:0000256" key="1">
    <source>
        <dbReference type="SAM" id="MobiDB-lite"/>
    </source>
</evidence>
<accession>A0AAW2U167</accession>
<comment type="caution">
    <text evidence="2">The sequence shown here is derived from an EMBL/GenBank/DDBJ whole genome shotgun (WGS) entry which is preliminary data.</text>
</comment>
<dbReference type="AlphaFoldDB" id="A0AAW2U167"/>
<protein>
    <submittedName>
        <fullName evidence="2">Uncharacterized protein</fullName>
    </submittedName>
</protein>
<dbReference type="CDD" id="cd09272">
    <property type="entry name" value="RNase_HI_RT_Ty1"/>
    <property type="match status" value="1"/>
</dbReference>
<dbReference type="EMBL" id="JACGWN010000013">
    <property type="protein sequence ID" value="KAL0411055.1"/>
    <property type="molecule type" value="Genomic_DNA"/>
</dbReference>
<reference evidence="2" key="2">
    <citation type="journal article" date="2024" name="Plant">
        <title>Genomic evolution and insights into agronomic trait innovations of Sesamum species.</title>
        <authorList>
            <person name="Miao H."/>
            <person name="Wang L."/>
            <person name="Qu L."/>
            <person name="Liu H."/>
            <person name="Sun Y."/>
            <person name="Le M."/>
            <person name="Wang Q."/>
            <person name="Wei S."/>
            <person name="Zheng Y."/>
            <person name="Lin W."/>
            <person name="Duan Y."/>
            <person name="Cao H."/>
            <person name="Xiong S."/>
            <person name="Wang X."/>
            <person name="Wei L."/>
            <person name="Li C."/>
            <person name="Ma Q."/>
            <person name="Ju M."/>
            <person name="Zhao R."/>
            <person name="Li G."/>
            <person name="Mu C."/>
            <person name="Tian Q."/>
            <person name="Mei H."/>
            <person name="Zhang T."/>
            <person name="Gao T."/>
            <person name="Zhang H."/>
        </authorList>
    </citation>
    <scope>NUCLEOTIDE SEQUENCE</scope>
    <source>
        <strain evidence="2">KEN1</strain>
    </source>
</reference>
<name>A0AAW2U167_9LAMI</name>
<feature type="region of interest" description="Disordered" evidence="1">
    <location>
        <begin position="209"/>
        <end position="234"/>
    </location>
</feature>
<sequence>MKNYIQELGVVPNIAEPLVIFCDNNGTIAQVKEPRSHHRSKHILRRYHLLREMVSRGDCRMDRVISAENTADPLTKPMSQIAHTQHLDKMCLRSMGLGLKRSKSRTSRMGIESPVETCTKSRIHWMSASFHRQQTWVVYAILVVGLTRCQPDWTDSRGSSYGNLGGLVVRVCSEDGEFQEEDPSPVITWQWMGTDAHFHALDQGRETRRRSIGWTRQPARRSRAQHPASWQGRRPRARWVRAHQLASSRSRASRVAGHELASSLASQIAGRELAGCELARPRASLIADRELAPCELAWSRTGLVAGCELARRDAGGELEQAHSQEVEQAHSQEVEQARSNVEQWAGRRMVMRSTSRAARNSSGGPEAAQEVVAAADLIWVR</sequence>
<organism evidence="2">
    <name type="scientific">Sesamum latifolium</name>
    <dbReference type="NCBI Taxonomy" id="2727402"/>
    <lineage>
        <taxon>Eukaryota</taxon>
        <taxon>Viridiplantae</taxon>
        <taxon>Streptophyta</taxon>
        <taxon>Embryophyta</taxon>
        <taxon>Tracheophyta</taxon>
        <taxon>Spermatophyta</taxon>
        <taxon>Magnoliopsida</taxon>
        <taxon>eudicotyledons</taxon>
        <taxon>Gunneridae</taxon>
        <taxon>Pentapetalae</taxon>
        <taxon>asterids</taxon>
        <taxon>lamiids</taxon>
        <taxon>Lamiales</taxon>
        <taxon>Pedaliaceae</taxon>
        <taxon>Sesamum</taxon>
    </lineage>
</organism>
<evidence type="ECO:0000313" key="2">
    <source>
        <dbReference type="EMBL" id="KAL0411055.1"/>
    </source>
</evidence>